<evidence type="ECO:0000256" key="1">
    <source>
        <dbReference type="ARBA" id="ARBA00004123"/>
    </source>
</evidence>
<evidence type="ECO:0000256" key="2">
    <source>
        <dbReference type="ARBA" id="ARBA00004496"/>
    </source>
</evidence>
<feature type="region of interest" description="Disordered" evidence="11">
    <location>
        <begin position="1"/>
        <end position="89"/>
    </location>
</feature>
<dbReference type="GO" id="GO:0005681">
    <property type="term" value="C:spliceosomal complex"/>
    <property type="evidence" value="ECO:0007669"/>
    <property type="project" value="UniProtKB-KW"/>
</dbReference>
<feature type="compositionally biased region" description="Low complexity" evidence="11">
    <location>
        <begin position="24"/>
        <end position="39"/>
    </location>
</feature>
<evidence type="ECO:0000313" key="13">
    <source>
        <dbReference type="RefSeq" id="XP_004627380.1"/>
    </source>
</evidence>
<name>A0A6P3EZV6_OCTDE</name>
<feature type="compositionally biased region" description="Polar residues" evidence="11">
    <location>
        <begin position="111"/>
        <end position="121"/>
    </location>
</feature>
<evidence type="ECO:0000256" key="11">
    <source>
        <dbReference type="SAM" id="MobiDB-lite"/>
    </source>
</evidence>
<feature type="compositionally biased region" description="Basic residues" evidence="11">
    <location>
        <begin position="296"/>
        <end position="307"/>
    </location>
</feature>
<evidence type="ECO:0000256" key="8">
    <source>
        <dbReference type="ARBA" id="ARBA00023242"/>
    </source>
</evidence>
<keyword evidence="4" id="KW-0963">Cytoplasm</keyword>
<comment type="function">
    <text evidence="10">Protein associated with the U5 snRNP, during its maturation and its post-splicing recycling and which is required for spliceosomal tri-snRNP complex assembly in the nucleus. Has a molecular sequestering activity and transiently hinders SNRNP200 binding sites for constitutive splicing factors that intervene later during the assembly of the spliceosome and splicing. Together with its molecular sequestering activity, may also function as a molecular adapter and placeholder, coordinating the assembly of the U5 snRNP and its association with the U4/U6 di-snRNP.</text>
</comment>
<evidence type="ECO:0000256" key="9">
    <source>
        <dbReference type="ARBA" id="ARBA00035304"/>
    </source>
</evidence>
<evidence type="ECO:0000256" key="10">
    <source>
        <dbReference type="ARBA" id="ARBA00045970"/>
    </source>
</evidence>
<dbReference type="PANTHER" id="PTHR13445">
    <property type="entry name" value="TUMOR SUPPRESSING SUBTRANSFERABLE CANDIDATE 4 TSSC4"/>
    <property type="match status" value="1"/>
</dbReference>
<dbReference type="AlphaFoldDB" id="A0A6P3EZV6"/>
<proteinExistence type="inferred from homology"/>
<dbReference type="Pfam" id="PF15264">
    <property type="entry name" value="TSSC4"/>
    <property type="match status" value="1"/>
</dbReference>
<protein>
    <recommendedName>
        <fullName evidence="9">U5 small nuclear ribonucleoprotein TSSC4</fullName>
    </recommendedName>
</protein>
<comment type="subcellular location">
    <subcellularLocation>
        <location evidence="2">Cytoplasm</location>
    </subcellularLocation>
    <subcellularLocation>
        <location evidence="1">Nucleus</location>
    </subcellularLocation>
</comment>
<evidence type="ECO:0000256" key="3">
    <source>
        <dbReference type="ARBA" id="ARBA00010362"/>
    </source>
</evidence>
<reference evidence="13" key="1">
    <citation type="submission" date="2025-08" db="UniProtKB">
        <authorList>
            <consortium name="RefSeq"/>
        </authorList>
    </citation>
    <scope>IDENTIFICATION</scope>
</reference>
<keyword evidence="6" id="KW-0747">Spliceosome</keyword>
<dbReference type="Proteomes" id="UP000515203">
    <property type="component" value="Unplaced"/>
</dbReference>
<organism evidence="12 13">
    <name type="scientific">Octodon degus</name>
    <name type="common">Degu</name>
    <name type="synonym">Sciurus degus</name>
    <dbReference type="NCBI Taxonomy" id="10160"/>
    <lineage>
        <taxon>Eukaryota</taxon>
        <taxon>Metazoa</taxon>
        <taxon>Chordata</taxon>
        <taxon>Craniata</taxon>
        <taxon>Vertebrata</taxon>
        <taxon>Euteleostomi</taxon>
        <taxon>Mammalia</taxon>
        <taxon>Eutheria</taxon>
        <taxon>Euarchontoglires</taxon>
        <taxon>Glires</taxon>
        <taxon>Rodentia</taxon>
        <taxon>Hystricomorpha</taxon>
        <taxon>Octodontidae</taxon>
        <taxon>Octodon</taxon>
    </lineage>
</organism>
<comment type="similarity">
    <text evidence="3">Belongs to the TSSC4 family.</text>
</comment>
<feature type="compositionally biased region" description="Polar residues" evidence="11">
    <location>
        <begin position="200"/>
        <end position="209"/>
    </location>
</feature>
<keyword evidence="12" id="KW-1185">Reference proteome</keyword>
<feature type="region of interest" description="Disordered" evidence="11">
    <location>
        <begin position="110"/>
        <end position="158"/>
    </location>
</feature>
<evidence type="ECO:0000256" key="5">
    <source>
        <dbReference type="ARBA" id="ARBA00022664"/>
    </source>
</evidence>
<sequence length="323" mass="34326">MAEAGSGEPCPGLEAEQVTEYDTLPSDSVSLSDSDSNLSWPGGAEVESLSPEVLPGEPDEDPELEEPPPRPTGTPTPAVQPFHLRGMSSTFSQRSHSIFDCLEGAAKWVPPSSTAQTNMSDNGDFKRPLVPSSQPPAGDLGRAPGRPDPSRVAPVPDYVAHPERWTKYSLEDVAEASEQGNRAAALDFLGSRSPAVPTDYTPSFNQDPSSCGEGRVVFTKPVRPSETRPERKRVLTKEDSGGEGPVELTHLAGFGSPEAEEWSSSQGSQEAMRPPGAAHTGSSPSTPGAETVGFHVSKKRSREHFRNRGSSPEGLGPEKEHPA</sequence>
<dbReference type="InterPro" id="IPR029338">
    <property type="entry name" value="TSSC4"/>
</dbReference>
<dbReference type="InParanoid" id="A0A6P3EZV6"/>
<keyword evidence="7" id="KW-0508">mRNA splicing</keyword>
<keyword evidence="8" id="KW-0539">Nucleus</keyword>
<keyword evidence="5" id="KW-0507">mRNA processing</keyword>
<dbReference type="GO" id="GO:0006397">
    <property type="term" value="P:mRNA processing"/>
    <property type="evidence" value="ECO:0007669"/>
    <property type="project" value="UniProtKB-KW"/>
</dbReference>
<gene>
    <name evidence="13" type="primary">Tssc4</name>
</gene>
<feature type="region of interest" description="Disordered" evidence="11">
    <location>
        <begin position="186"/>
        <end position="323"/>
    </location>
</feature>
<dbReference type="RefSeq" id="XP_004627380.1">
    <property type="nucleotide sequence ID" value="XM_004627323.2"/>
</dbReference>
<dbReference type="CTD" id="10078"/>
<feature type="compositionally biased region" description="Basic and acidic residues" evidence="11">
    <location>
        <begin position="223"/>
        <end position="240"/>
    </location>
</feature>
<dbReference type="FunCoup" id="A0A6P3EZV6">
    <property type="interactions" value="1042"/>
</dbReference>
<evidence type="ECO:0000256" key="7">
    <source>
        <dbReference type="ARBA" id="ARBA00023187"/>
    </source>
</evidence>
<evidence type="ECO:0000313" key="12">
    <source>
        <dbReference type="Proteomes" id="UP000515203"/>
    </source>
</evidence>
<dbReference type="OrthoDB" id="1906282at2759"/>
<evidence type="ECO:0000256" key="6">
    <source>
        <dbReference type="ARBA" id="ARBA00022728"/>
    </source>
</evidence>
<feature type="compositionally biased region" description="Acidic residues" evidence="11">
    <location>
        <begin position="57"/>
        <end position="66"/>
    </location>
</feature>
<dbReference type="GO" id="GO:0005737">
    <property type="term" value="C:cytoplasm"/>
    <property type="evidence" value="ECO:0007669"/>
    <property type="project" value="UniProtKB-SubCell"/>
</dbReference>
<dbReference type="GO" id="GO:0008380">
    <property type="term" value="P:RNA splicing"/>
    <property type="evidence" value="ECO:0007669"/>
    <property type="project" value="UniProtKB-KW"/>
</dbReference>
<dbReference type="PANTHER" id="PTHR13445:SF3">
    <property type="entry name" value="U5 SMALL NUCLEAR RIBONUCLEOPROTEIN TSSC4"/>
    <property type="match status" value="1"/>
</dbReference>
<evidence type="ECO:0000256" key="4">
    <source>
        <dbReference type="ARBA" id="ARBA00022490"/>
    </source>
</evidence>
<dbReference type="GeneID" id="101585270"/>
<accession>A0A6P3EZV6</accession>